<feature type="compositionally biased region" description="Polar residues" evidence="1">
    <location>
        <begin position="684"/>
        <end position="697"/>
    </location>
</feature>
<feature type="compositionally biased region" description="Low complexity" evidence="1">
    <location>
        <begin position="336"/>
        <end position="347"/>
    </location>
</feature>
<protein>
    <submittedName>
        <fullName evidence="2">Uncharacterized protein</fullName>
    </submittedName>
</protein>
<name>A0A163J8G0_ABSGL</name>
<keyword evidence="3" id="KW-1185">Reference proteome</keyword>
<dbReference type="EMBL" id="LT553043">
    <property type="protein sequence ID" value="SAM00000.1"/>
    <property type="molecule type" value="Genomic_DNA"/>
</dbReference>
<feature type="compositionally biased region" description="Low complexity" evidence="1">
    <location>
        <begin position="459"/>
        <end position="483"/>
    </location>
</feature>
<proteinExistence type="predicted"/>
<feature type="region of interest" description="Disordered" evidence="1">
    <location>
        <begin position="320"/>
        <end position="390"/>
    </location>
</feature>
<organism evidence="2">
    <name type="scientific">Absidia glauca</name>
    <name type="common">Pin mould</name>
    <dbReference type="NCBI Taxonomy" id="4829"/>
    <lineage>
        <taxon>Eukaryota</taxon>
        <taxon>Fungi</taxon>
        <taxon>Fungi incertae sedis</taxon>
        <taxon>Mucoromycota</taxon>
        <taxon>Mucoromycotina</taxon>
        <taxon>Mucoromycetes</taxon>
        <taxon>Mucorales</taxon>
        <taxon>Cunninghamellaceae</taxon>
        <taxon>Absidia</taxon>
    </lineage>
</organism>
<gene>
    <name evidence="2" type="primary">ABSGL_05656.1 scaffold 7188</name>
</gene>
<evidence type="ECO:0000313" key="2">
    <source>
        <dbReference type="EMBL" id="SAM00000.1"/>
    </source>
</evidence>
<evidence type="ECO:0000256" key="1">
    <source>
        <dbReference type="SAM" id="MobiDB-lite"/>
    </source>
</evidence>
<dbReference type="InParanoid" id="A0A163J8G0"/>
<feature type="compositionally biased region" description="Polar residues" evidence="1">
    <location>
        <begin position="357"/>
        <end position="383"/>
    </location>
</feature>
<feature type="region of interest" description="Disordered" evidence="1">
    <location>
        <begin position="639"/>
        <end position="741"/>
    </location>
</feature>
<feature type="compositionally biased region" description="Low complexity" evidence="1">
    <location>
        <begin position="586"/>
        <end position="600"/>
    </location>
</feature>
<feature type="region of interest" description="Disordered" evidence="1">
    <location>
        <begin position="156"/>
        <end position="203"/>
    </location>
</feature>
<feature type="compositionally biased region" description="Low complexity" evidence="1">
    <location>
        <begin position="703"/>
        <end position="714"/>
    </location>
</feature>
<feature type="region of interest" description="Disordered" evidence="1">
    <location>
        <begin position="562"/>
        <end position="600"/>
    </location>
</feature>
<accession>A0A163J8G0</accession>
<evidence type="ECO:0000313" key="3">
    <source>
        <dbReference type="Proteomes" id="UP000078561"/>
    </source>
</evidence>
<dbReference type="OrthoDB" id="2289035at2759"/>
<sequence>MPPQRAGSLLNQSDYQDAASILHQLVDGRYSPIQLAAISNYKLAQLTFAPPDIHSLRKTAVIKNTAQYIYEITPKEWLDEMTRWEFFTLEALDDIDMTQEGLETILSEYVQIMDSFKSFNKEANIDLDSVAFQDNCNDNVNDDDNSIQRQQQLYPANEHKAPERSSSASTSSTSTSTSSTTTTQSYVTTASSISSTPLATPPARQDIVEQHRKSFRLNQHRISWTSDTGLPSFAASQHLAGELMSLFDMEFKIDISLDPYSTPAPQLPELSYFQEKQKHRSSVDSFMCLIPAFESFQIDSHDGLSFVSKANKRTSSLAGAGIAGIGNGPSPNKRISSSLAPARSSSLKYKNGHHQSNRPAPSNDSDLASVSNRSPYSTPTSTDGVDDLSDRLPLTKKKSIRKLVSLFGKKRLNSETALPLDHQHQLSAMPLASMSTPTLSPQNGHTVSTYNAITPSSLAKSSSTAATPSPNSPNSPAIPTSSSFRIAASPTEPALTSTTSSSINDTNGPVTFTSVATHAAPDPIESTPKPTSPTTTTTRAQRRRSNSVPGISTSFLAELSNQQDHFGTKQQSPIKSERSDSVNAYQQHQQPRQSPQQQQSALYPLSFTTANSPGADKQPIPQSVSVYELGSFGRLERKQSLSNHHHHQQQHQQHQAYHQHHIHQTQQYQNQPRQEMRQYHSTHDLSQMYSNSPTGSKDSMALSSPTSPKKSSSSFLQRMTTFARRKKQVSNPTSPSSPVPV</sequence>
<feature type="compositionally biased region" description="Basic and acidic residues" evidence="1">
    <location>
        <begin position="674"/>
        <end position="683"/>
    </location>
</feature>
<feature type="compositionally biased region" description="Low complexity" evidence="1">
    <location>
        <begin position="165"/>
        <end position="192"/>
    </location>
</feature>
<feature type="region of interest" description="Disordered" evidence="1">
    <location>
        <begin position="459"/>
        <end position="548"/>
    </location>
</feature>
<feature type="compositionally biased region" description="Polar residues" evidence="1">
    <location>
        <begin position="503"/>
        <end position="516"/>
    </location>
</feature>
<dbReference type="Proteomes" id="UP000078561">
    <property type="component" value="Unassembled WGS sequence"/>
</dbReference>
<dbReference type="AlphaFoldDB" id="A0A163J8G0"/>
<feature type="compositionally biased region" description="Low complexity" evidence="1">
    <location>
        <begin position="523"/>
        <end position="539"/>
    </location>
</feature>
<reference evidence="2" key="1">
    <citation type="submission" date="2016-04" db="EMBL/GenBank/DDBJ databases">
        <authorList>
            <person name="Evans L.H."/>
            <person name="Alamgir A."/>
            <person name="Owens N."/>
            <person name="Weber N.D."/>
            <person name="Virtaneva K."/>
            <person name="Barbian K."/>
            <person name="Babar A."/>
            <person name="Rosenke K."/>
        </authorList>
    </citation>
    <scope>NUCLEOTIDE SEQUENCE [LARGE SCALE GENOMIC DNA]</scope>
    <source>
        <strain evidence="2">CBS 101.48</strain>
    </source>
</reference>
<feature type="compositionally biased region" description="Polar residues" evidence="1">
    <location>
        <begin position="562"/>
        <end position="574"/>
    </location>
</feature>